<dbReference type="GO" id="GO:0005634">
    <property type="term" value="C:nucleus"/>
    <property type="evidence" value="ECO:0007669"/>
    <property type="project" value="TreeGrafter"/>
</dbReference>
<dbReference type="InterPro" id="IPR036397">
    <property type="entry name" value="RNaseH_sf"/>
</dbReference>
<sequence>MSAARAEQKSKSAVLILRSKNNPILDCIVTCNEKWILYDNRRRSVQWPDKDETQKQFAKQMLRKKKVMITAKPSKQISITRKSTKCTKNWSVEVQNWSIKKDQSFFMTMPDRMSRK</sequence>
<keyword evidence="1" id="KW-1185">Reference proteome</keyword>
<dbReference type="GO" id="GO:0035861">
    <property type="term" value="C:site of double-strand break"/>
    <property type="evidence" value="ECO:0007669"/>
    <property type="project" value="TreeGrafter"/>
</dbReference>
<dbReference type="WBParaSite" id="Hba_15709">
    <property type="protein sequence ID" value="Hba_15709"/>
    <property type="gene ID" value="Hba_15709"/>
</dbReference>
<dbReference type="GO" id="GO:0000729">
    <property type="term" value="P:DNA double-strand break processing"/>
    <property type="evidence" value="ECO:0007669"/>
    <property type="project" value="TreeGrafter"/>
</dbReference>
<dbReference type="PANTHER" id="PTHR46060:SF2">
    <property type="entry name" value="HISTONE-LYSINE N-METHYLTRANSFERASE SETMAR"/>
    <property type="match status" value="1"/>
</dbReference>
<dbReference type="GO" id="GO:0015074">
    <property type="term" value="P:DNA integration"/>
    <property type="evidence" value="ECO:0007669"/>
    <property type="project" value="TreeGrafter"/>
</dbReference>
<dbReference type="GO" id="GO:0031297">
    <property type="term" value="P:replication fork processing"/>
    <property type="evidence" value="ECO:0007669"/>
    <property type="project" value="TreeGrafter"/>
</dbReference>
<dbReference type="GO" id="GO:0046975">
    <property type="term" value="F:histone H3K36 methyltransferase activity"/>
    <property type="evidence" value="ECO:0007669"/>
    <property type="project" value="TreeGrafter"/>
</dbReference>
<dbReference type="GO" id="GO:0042800">
    <property type="term" value="F:histone H3K4 methyltransferase activity"/>
    <property type="evidence" value="ECO:0007669"/>
    <property type="project" value="TreeGrafter"/>
</dbReference>
<dbReference type="GO" id="GO:0003697">
    <property type="term" value="F:single-stranded DNA binding"/>
    <property type="evidence" value="ECO:0007669"/>
    <property type="project" value="TreeGrafter"/>
</dbReference>
<dbReference type="Proteomes" id="UP000095283">
    <property type="component" value="Unplaced"/>
</dbReference>
<dbReference type="InterPro" id="IPR001888">
    <property type="entry name" value="Transposase_1"/>
</dbReference>
<accession>A0A1I7XDI8</accession>
<dbReference type="GO" id="GO:0006303">
    <property type="term" value="P:double-strand break repair via nonhomologous end joining"/>
    <property type="evidence" value="ECO:0007669"/>
    <property type="project" value="TreeGrafter"/>
</dbReference>
<dbReference type="GO" id="GO:0000014">
    <property type="term" value="F:single-stranded DNA endodeoxyribonuclease activity"/>
    <property type="evidence" value="ECO:0007669"/>
    <property type="project" value="TreeGrafter"/>
</dbReference>
<name>A0A1I7XDI8_HETBA</name>
<dbReference type="GO" id="GO:0000793">
    <property type="term" value="C:condensed chromosome"/>
    <property type="evidence" value="ECO:0007669"/>
    <property type="project" value="TreeGrafter"/>
</dbReference>
<proteinExistence type="predicted"/>
<protein>
    <submittedName>
        <fullName evidence="2">Transposase</fullName>
    </submittedName>
</protein>
<dbReference type="GO" id="GO:0044774">
    <property type="term" value="P:mitotic DNA integrity checkpoint signaling"/>
    <property type="evidence" value="ECO:0007669"/>
    <property type="project" value="TreeGrafter"/>
</dbReference>
<evidence type="ECO:0000313" key="1">
    <source>
        <dbReference type="Proteomes" id="UP000095283"/>
    </source>
</evidence>
<reference evidence="2" key="1">
    <citation type="submission" date="2016-11" db="UniProtKB">
        <authorList>
            <consortium name="WormBaseParasite"/>
        </authorList>
    </citation>
    <scope>IDENTIFICATION</scope>
</reference>
<dbReference type="GO" id="GO:0044547">
    <property type="term" value="F:DNA topoisomerase binding"/>
    <property type="evidence" value="ECO:0007669"/>
    <property type="project" value="TreeGrafter"/>
</dbReference>
<dbReference type="GO" id="GO:0003690">
    <property type="term" value="F:double-stranded DNA binding"/>
    <property type="evidence" value="ECO:0007669"/>
    <property type="project" value="TreeGrafter"/>
</dbReference>
<dbReference type="Pfam" id="PF01359">
    <property type="entry name" value="Transposase_1"/>
    <property type="match status" value="1"/>
</dbReference>
<organism evidence="1 2">
    <name type="scientific">Heterorhabditis bacteriophora</name>
    <name type="common">Entomopathogenic nematode worm</name>
    <dbReference type="NCBI Taxonomy" id="37862"/>
    <lineage>
        <taxon>Eukaryota</taxon>
        <taxon>Metazoa</taxon>
        <taxon>Ecdysozoa</taxon>
        <taxon>Nematoda</taxon>
        <taxon>Chromadorea</taxon>
        <taxon>Rhabditida</taxon>
        <taxon>Rhabditina</taxon>
        <taxon>Rhabditomorpha</taxon>
        <taxon>Strongyloidea</taxon>
        <taxon>Heterorhabditidae</taxon>
        <taxon>Heterorhabditis</taxon>
    </lineage>
</organism>
<dbReference type="Gene3D" id="3.30.420.10">
    <property type="entry name" value="Ribonuclease H-like superfamily/Ribonuclease H"/>
    <property type="match status" value="1"/>
</dbReference>
<dbReference type="AlphaFoldDB" id="A0A1I7XDI8"/>
<dbReference type="PANTHER" id="PTHR46060">
    <property type="entry name" value="MARINER MOS1 TRANSPOSASE-LIKE PROTEIN"/>
    <property type="match status" value="1"/>
</dbReference>
<dbReference type="InterPro" id="IPR052709">
    <property type="entry name" value="Transposase-MT_Hybrid"/>
</dbReference>
<evidence type="ECO:0000313" key="2">
    <source>
        <dbReference type="WBParaSite" id="Hba_15709"/>
    </source>
</evidence>